<organism evidence="9 10">
    <name type="scientific">Sinorhizobium meliloti (strain SM11)</name>
    <dbReference type="NCBI Taxonomy" id="707241"/>
    <lineage>
        <taxon>Bacteria</taxon>
        <taxon>Pseudomonadati</taxon>
        <taxon>Pseudomonadota</taxon>
        <taxon>Alphaproteobacteria</taxon>
        <taxon>Hyphomicrobiales</taxon>
        <taxon>Rhizobiaceae</taxon>
        <taxon>Sinorhizobium/Ensifer group</taxon>
        <taxon>Sinorhizobium</taxon>
    </lineage>
</organism>
<dbReference type="PATRIC" id="fig|707241.3.peg.6243"/>
<evidence type="ECO:0000256" key="3">
    <source>
        <dbReference type="ARBA" id="ARBA00012865"/>
    </source>
</evidence>
<dbReference type="InterPro" id="IPR001466">
    <property type="entry name" value="Beta-lactam-related"/>
</dbReference>
<dbReference type="MEROPS" id="S12.006"/>
<dbReference type="Gene3D" id="3.40.710.10">
    <property type="entry name" value="DD-peptidase/beta-lactamase superfamily"/>
    <property type="match status" value="1"/>
</dbReference>
<dbReference type="GO" id="GO:0017001">
    <property type="term" value="P:antibiotic catabolic process"/>
    <property type="evidence" value="ECO:0007669"/>
    <property type="project" value="InterPro"/>
</dbReference>
<dbReference type="InterPro" id="IPR050491">
    <property type="entry name" value="AmpC-like"/>
</dbReference>
<dbReference type="AlphaFoldDB" id="F7XFR6"/>
<dbReference type="NCBIfam" id="NF033085">
    <property type="entry name" value="bla_class_C"/>
    <property type="match status" value="1"/>
</dbReference>
<geneLocation type="plasmid" evidence="9 10">
    <name>pSmeSM11d</name>
</geneLocation>
<dbReference type="InterPro" id="IPR001586">
    <property type="entry name" value="Beta-lactam_class-C_AS"/>
</dbReference>
<keyword evidence="4 6" id="KW-0378">Hydrolase</keyword>
<evidence type="ECO:0000256" key="2">
    <source>
        <dbReference type="ARBA" id="ARBA00007840"/>
    </source>
</evidence>
<comment type="catalytic activity">
    <reaction evidence="1 6">
        <text>a beta-lactam + H2O = a substituted beta-amino acid</text>
        <dbReference type="Rhea" id="RHEA:20401"/>
        <dbReference type="ChEBI" id="CHEBI:15377"/>
        <dbReference type="ChEBI" id="CHEBI:35627"/>
        <dbReference type="ChEBI" id="CHEBI:140347"/>
        <dbReference type="EC" id="3.5.2.6"/>
    </reaction>
</comment>
<dbReference type="EC" id="3.5.2.6" evidence="3 6"/>
<name>F7XFR6_SINMM</name>
<dbReference type="Pfam" id="PF00144">
    <property type="entry name" value="Beta-lactamase"/>
    <property type="match status" value="1"/>
</dbReference>
<dbReference type="PROSITE" id="PS00336">
    <property type="entry name" value="BETA_LACTAMASE_C"/>
    <property type="match status" value="1"/>
</dbReference>
<feature type="domain" description="Beta-lactamase-related" evidence="8">
    <location>
        <begin position="83"/>
        <end position="431"/>
    </location>
</feature>
<evidence type="ECO:0000259" key="8">
    <source>
        <dbReference type="Pfam" id="PF00144"/>
    </source>
</evidence>
<sequence length="441" mass="47344">MSRPFASSGCCAPGTRRSSGASGLTDGRIPPCGRDPHEHEVWTPVMTHFSATKFVMAAAALLCCGAGAHAADRGEEGELARLVDETIRPLMREHGVPGMAIAVTVRGKKYIFNYGLASRESGQKVTDETMFEIGSVSKTFTAMLASYAEARGDLALSDPAGKYLPALAGTRFDDISLLNLGTYTAGGLPLQFPDSVTDQESMIDYYRDWRPTYAAGTHRLYSNPSIGLFGYLAAKSMGEPFADLMEKSIFPAFGLTSTFIAVPQDRADDYAYGYSKAGKPIRVTRGVLDSEAYGVKTTAADLIRFVEANIDGTGLDEPIRRAIAATHTGYFKVGAMTQGLGWEMYPYPTKLDDLLAGNSSRMALEPHKVSKLVPPAAPQENLWINKTGSTNGFGAYAAFVPAERIGIVMLANRNYPIPARVKAAYQILSTLESGPGSADAR</sequence>
<dbReference type="GO" id="GO:0030288">
    <property type="term" value="C:outer membrane-bounded periplasmic space"/>
    <property type="evidence" value="ECO:0007669"/>
    <property type="project" value="InterPro"/>
</dbReference>
<dbReference type="EMBL" id="CP001832">
    <property type="protein sequence ID" value="AEH83392.1"/>
    <property type="molecule type" value="Genomic_DNA"/>
</dbReference>
<gene>
    <name evidence="9" type="primary">ampC</name>
    <name evidence="9" type="ordered locus">SM11_pD0560</name>
</gene>
<dbReference type="PANTHER" id="PTHR46825:SF8">
    <property type="entry name" value="BETA-LACTAMASE-RELATED"/>
    <property type="match status" value="1"/>
</dbReference>
<feature type="region of interest" description="Disordered" evidence="7">
    <location>
        <begin position="1"/>
        <end position="32"/>
    </location>
</feature>
<evidence type="ECO:0000313" key="9">
    <source>
        <dbReference type="EMBL" id="AEH83392.1"/>
    </source>
</evidence>
<dbReference type="SUPFAM" id="SSF56601">
    <property type="entry name" value="beta-lactamase/transpeptidase-like"/>
    <property type="match status" value="1"/>
</dbReference>
<dbReference type="HOGENOM" id="CLU_020027_10_0_5"/>
<evidence type="ECO:0000256" key="7">
    <source>
        <dbReference type="SAM" id="MobiDB-lite"/>
    </source>
</evidence>
<reference evidence="9 10" key="1">
    <citation type="journal article" date="2011" name="J. Biotechnol.">
        <title>The complete genome sequence of the dominant Sinorhizobium meliloti field isolate SM11 extends the S. meliloti pan-genome.</title>
        <authorList>
            <person name="Schneiker-Bekel S."/>
            <person name="Wibberg D."/>
            <person name="Bekel T."/>
            <person name="Blom J."/>
            <person name="Linke B."/>
            <person name="Neuweger H."/>
            <person name="Stiens M."/>
            <person name="Vorholter F.J."/>
            <person name="Weidner S."/>
            <person name="Goesmann A."/>
            <person name="Puhler A."/>
            <person name="Schluter A."/>
        </authorList>
    </citation>
    <scope>NUCLEOTIDE SEQUENCE [LARGE SCALE GENOMIC DNA]</scope>
    <source>
        <strain evidence="9 10">SM11</strain>
        <plasmid evidence="10">pSmeSM11d</plasmid>
    </source>
</reference>
<dbReference type="InterPro" id="IPR058136">
    <property type="entry name" value="AmpC"/>
</dbReference>
<protein>
    <recommendedName>
        <fullName evidence="3 6">Beta-lactamase</fullName>
        <ecNumber evidence="3 6">3.5.2.6</ecNumber>
    </recommendedName>
</protein>
<accession>F7XFR6</accession>
<dbReference type="KEGG" id="smx:SM11_pD0560"/>
<proteinExistence type="inferred from homology"/>
<dbReference type="PANTHER" id="PTHR46825">
    <property type="entry name" value="D-ALANYL-D-ALANINE-CARBOXYPEPTIDASE/ENDOPEPTIDASE AMPH"/>
    <property type="match status" value="1"/>
</dbReference>
<evidence type="ECO:0000313" key="10">
    <source>
        <dbReference type="Proteomes" id="UP000009045"/>
    </source>
</evidence>
<evidence type="ECO:0000256" key="1">
    <source>
        <dbReference type="ARBA" id="ARBA00001526"/>
    </source>
</evidence>
<dbReference type="InterPro" id="IPR012338">
    <property type="entry name" value="Beta-lactam/transpept-like"/>
</dbReference>
<comment type="similarity">
    <text evidence="2 6">Belongs to the class-C beta-lactamase family.</text>
</comment>
<dbReference type="GO" id="GO:0008800">
    <property type="term" value="F:beta-lactamase activity"/>
    <property type="evidence" value="ECO:0007669"/>
    <property type="project" value="UniProtKB-UniRule"/>
</dbReference>
<evidence type="ECO:0000256" key="5">
    <source>
        <dbReference type="ARBA" id="ARBA00023251"/>
    </source>
</evidence>
<keyword evidence="9" id="KW-0614">Plasmid</keyword>
<dbReference type="Proteomes" id="UP000009045">
    <property type="component" value="Plasmid pSmeSM11d"/>
</dbReference>
<keyword evidence="5 6" id="KW-0046">Antibiotic resistance</keyword>
<evidence type="ECO:0000256" key="6">
    <source>
        <dbReference type="RuleBase" id="RU361140"/>
    </source>
</evidence>
<evidence type="ECO:0000256" key="4">
    <source>
        <dbReference type="ARBA" id="ARBA00022801"/>
    </source>
</evidence>
<dbReference type="GO" id="GO:0046677">
    <property type="term" value="P:response to antibiotic"/>
    <property type="evidence" value="ECO:0007669"/>
    <property type="project" value="UniProtKB-UniRule"/>
</dbReference>